<name>A0ABR2JQL3_9EUKA</name>
<keyword evidence="3" id="KW-1185">Reference proteome</keyword>
<proteinExistence type="predicted"/>
<comment type="caution">
    <text evidence="2">The sequence shown here is derived from an EMBL/GenBank/DDBJ whole genome shotgun (WGS) entry which is preliminary data.</text>
</comment>
<dbReference type="EMBL" id="JAPFFF010000010">
    <property type="protein sequence ID" value="KAK8881194.1"/>
    <property type="molecule type" value="Genomic_DNA"/>
</dbReference>
<evidence type="ECO:0000313" key="3">
    <source>
        <dbReference type="Proteomes" id="UP001470230"/>
    </source>
</evidence>
<sequence>MGLLGKLRSGWNNMKNNIHQGIQGAKNFAGKVWDTTKQGISKVGHFVYENREHIGNALKAASPFIGAVNPALGLAASAGGSFLSGLKSGPVKSKLIDVSRKAADGELTTSNKRRDENYTAESNAQEGVERKRKRKKARIMTQL</sequence>
<feature type="region of interest" description="Disordered" evidence="1">
    <location>
        <begin position="103"/>
        <end position="143"/>
    </location>
</feature>
<dbReference type="Proteomes" id="UP001470230">
    <property type="component" value="Unassembled WGS sequence"/>
</dbReference>
<evidence type="ECO:0000256" key="1">
    <source>
        <dbReference type="SAM" id="MobiDB-lite"/>
    </source>
</evidence>
<organism evidence="2 3">
    <name type="scientific">Tritrichomonas musculus</name>
    <dbReference type="NCBI Taxonomy" id="1915356"/>
    <lineage>
        <taxon>Eukaryota</taxon>
        <taxon>Metamonada</taxon>
        <taxon>Parabasalia</taxon>
        <taxon>Tritrichomonadida</taxon>
        <taxon>Tritrichomonadidae</taxon>
        <taxon>Tritrichomonas</taxon>
    </lineage>
</organism>
<protein>
    <submittedName>
        <fullName evidence="2">Uncharacterized protein</fullName>
    </submittedName>
</protein>
<evidence type="ECO:0000313" key="2">
    <source>
        <dbReference type="EMBL" id="KAK8881194.1"/>
    </source>
</evidence>
<reference evidence="2 3" key="1">
    <citation type="submission" date="2024-04" db="EMBL/GenBank/DDBJ databases">
        <title>Tritrichomonas musculus Genome.</title>
        <authorList>
            <person name="Alves-Ferreira E."/>
            <person name="Grigg M."/>
            <person name="Lorenzi H."/>
            <person name="Galac M."/>
        </authorList>
    </citation>
    <scope>NUCLEOTIDE SEQUENCE [LARGE SCALE GENOMIC DNA]</scope>
    <source>
        <strain evidence="2 3">EAF2021</strain>
    </source>
</reference>
<feature type="compositionally biased region" description="Basic residues" evidence="1">
    <location>
        <begin position="130"/>
        <end position="143"/>
    </location>
</feature>
<accession>A0ABR2JQL3</accession>
<gene>
    <name evidence="2" type="ORF">M9Y10_003925</name>
</gene>